<proteinExistence type="predicted"/>
<dbReference type="PANTHER" id="PTHR16095">
    <property type="entry name" value="TRANSMEMBRANE PROTEIN 143 FAMILY MEMBER"/>
    <property type="match status" value="1"/>
</dbReference>
<organism evidence="3 4">
    <name type="scientific">Sapajus apella</name>
    <name type="common">Brown-capped capuchin</name>
    <name type="synonym">Cebus apella</name>
    <dbReference type="NCBI Taxonomy" id="9515"/>
    <lineage>
        <taxon>Eukaryota</taxon>
        <taxon>Metazoa</taxon>
        <taxon>Chordata</taxon>
        <taxon>Craniata</taxon>
        <taxon>Vertebrata</taxon>
        <taxon>Euteleostomi</taxon>
        <taxon>Mammalia</taxon>
        <taxon>Eutheria</taxon>
        <taxon>Euarchontoglires</taxon>
        <taxon>Primates</taxon>
        <taxon>Haplorrhini</taxon>
        <taxon>Platyrrhini</taxon>
        <taxon>Cebidae</taxon>
        <taxon>Cebinae</taxon>
        <taxon>Sapajus</taxon>
    </lineage>
</organism>
<evidence type="ECO:0000256" key="2">
    <source>
        <dbReference type="SAM" id="MobiDB-lite"/>
    </source>
</evidence>
<feature type="compositionally biased region" description="Pro residues" evidence="2">
    <location>
        <begin position="197"/>
        <end position="213"/>
    </location>
</feature>
<feature type="region of interest" description="Disordered" evidence="2">
    <location>
        <begin position="43"/>
        <end position="78"/>
    </location>
</feature>
<feature type="region of interest" description="Disordered" evidence="2">
    <location>
        <begin position="414"/>
        <end position="465"/>
    </location>
</feature>
<feature type="compositionally biased region" description="Low complexity" evidence="2">
    <location>
        <begin position="64"/>
        <end position="78"/>
    </location>
</feature>
<dbReference type="Proteomes" id="UP000504640">
    <property type="component" value="Unplaced"/>
</dbReference>
<dbReference type="CTD" id="254427"/>
<dbReference type="RefSeq" id="XP_032099962.1">
    <property type="nucleotide sequence ID" value="XM_032244071.1"/>
</dbReference>
<evidence type="ECO:0000256" key="1">
    <source>
        <dbReference type="ARBA" id="ARBA00022553"/>
    </source>
</evidence>
<evidence type="ECO:0000313" key="3">
    <source>
        <dbReference type="Proteomes" id="UP000504640"/>
    </source>
</evidence>
<reference evidence="4" key="1">
    <citation type="submission" date="2025-08" db="UniProtKB">
        <authorList>
            <consortium name="RefSeq"/>
        </authorList>
    </citation>
    <scope>IDENTIFICATION</scope>
    <source>
        <tissue evidence="4">Blood</tissue>
    </source>
</reference>
<evidence type="ECO:0000313" key="4">
    <source>
        <dbReference type="RefSeq" id="XP_032099962.1"/>
    </source>
</evidence>
<protein>
    <submittedName>
        <fullName evidence="4">Proline and serine-rich protein 2 isoform X1</fullName>
    </submittedName>
</protein>
<dbReference type="AlphaFoldDB" id="A0A6J3F340"/>
<accession>A0A6J3F340</accession>
<dbReference type="PANTHER" id="PTHR16095:SF9">
    <property type="entry name" value="PROLINE AND SERINE-RICH PROTEIN 2"/>
    <property type="match status" value="1"/>
</dbReference>
<feature type="region of interest" description="Disordered" evidence="2">
    <location>
        <begin position="154"/>
        <end position="320"/>
    </location>
</feature>
<gene>
    <name evidence="4" type="primary">PROSER2</name>
</gene>
<keyword evidence="1" id="KW-0597">Phosphoprotein</keyword>
<name>A0A6J3F340_SAPAP</name>
<feature type="region of interest" description="Disordered" evidence="2">
    <location>
        <begin position="341"/>
        <end position="393"/>
    </location>
</feature>
<dbReference type="GeneID" id="116527187"/>
<keyword evidence="3" id="KW-1185">Reference proteome</keyword>
<feature type="compositionally biased region" description="Basic and acidic residues" evidence="2">
    <location>
        <begin position="214"/>
        <end position="230"/>
    </location>
</feature>
<sequence>MPKYFRPVPRSELLLQNGLLAPALLPVIELGPEESVGMPVTYQKSDASDMNSDTSPSCRPRAFSRGGSLESRSSSSRSRSFTLDDESLKYLTHEEKDVLLFFEETIDSLDEDFEEPVLCDGGACCPCSPSLGESTSSLSEPEDVIDLVQLAPRARESEGLPERAQAAGPAPSGKEHRKQDAETPAPPADTPATETLPPAPETVPAPPVPGTPEPPRRELRAPSPPKEHPRLLRSVPTPLVIAQKISERLAESEAFSPTFPSGEGRPGEWRTPAAWGRRSGDPDLRPSRPAQPKAPRFPSNIIVTNGAAREPRRTLSKAAVSVQERRAQVLATIHGHAGAFPATGDAGEGAPGRGCFPEPVARGQDRTGPAESLRAGSQAPRGPALANGFPSAHEALKSAPSTFAPTGKSLCFRPGVALPSTRGHQSILRPRQPDGGKDVQRRADSLPRPQGVTVQFVGRGSSEEARREALRKLGLLRETS</sequence>
<dbReference type="Pfam" id="PF15385">
    <property type="entry name" value="SARG"/>
    <property type="match status" value="1"/>
</dbReference>
<feature type="compositionally biased region" description="Basic and acidic residues" evidence="2">
    <location>
        <begin position="431"/>
        <end position="445"/>
    </location>
</feature>
<feature type="compositionally biased region" description="Polar residues" evidence="2">
    <location>
        <begin position="43"/>
        <end position="57"/>
    </location>
</feature>